<dbReference type="Proteomes" id="UP000249254">
    <property type="component" value="Unassembled WGS sequence"/>
</dbReference>
<protein>
    <submittedName>
        <fullName evidence="17">TonB-dependent receptor</fullName>
    </submittedName>
</protein>
<evidence type="ECO:0000256" key="13">
    <source>
        <dbReference type="RuleBase" id="RU003357"/>
    </source>
</evidence>
<dbReference type="PANTHER" id="PTHR32552">
    <property type="entry name" value="FERRICHROME IRON RECEPTOR-RELATED"/>
    <property type="match status" value="1"/>
</dbReference>
<dbReference type="Pfam" id="PF00593">
    <property type="entry name" value="TonB_dep_Rec_b-barrel"/>
    <property type="match status" value="1"/>
</dbReference>
<evidence type="ECO:0000256" key="1">
    <source>
        <dbReference type="ARBA" id="ARBA00004571"/>
    </source>
</evidence>
<keyword evidence="18" id="KW-1185">Reference proteome</keyword>
<evidence type="ECO:0000259" key="16">
    <source>
        <dbReference type="Pfam" id="PF07715"/>
    </source>
</evidence>
<dbReference type="PANTHER" id="PTHR32552:SF89">
    <property type="entry name" value="CATECHOLATE SIDEROPHORE RECEPTOR FIU"/>
    <property type="match status" value="1"/>
</dbReference>
<evidence type="ECO:0000313" key="17">
    <source>
        <dbReference type="EMBL" id="RAK55224.1"/>
    </source>
</evidence>
<evidence type="ECO:0000256" key="8">
    <source>
        <dbReference type="ARBA" id="ARBA00023065"/>
    </source>
</evidence>
<accession>A0A328AP12</accession>
<evidence type="ECO:0000256" key="12">
    <source>
        <dbReference type="PROSITE-ProRule" id="PRU01360"/>
    </source>
</evidence>
<evidence type="ECO:0000259" key="15">
    <source>
        <dbReference type="Pfam" id="PF00593"/>
    </source>
</evidence>
<evidence type="ECO:0000256" key="3">
    <source>
        <dbReference type="ARBA" id="ARBA00022452"/>
    </source>
</evidence>
<evidence type="ECO:0000256" key="4">
    <source>
        <dbReference type="ARBA" id="ARBA00022496"/>
    </source>
</evidence>
<dbReference type="InterPro" id="IPR012910">
    <property type="entry name" value="Plug_dom"/>
</dbReference>
<evidence type="ECO:0000256" key="10">
    <source>
        <dbReference type="ARBA" id="ARBA00023136"/>
    </source>
</evidence>
<evidence type="ECO:0000313" key="18">
    <source>
        <dbReference type="Proteomes" id="UP000249254"/>
    </source>
</evidence>
<keyword evidence="9 13" id="KW-0798">TonB box</keyword>
<dbReference type="SUPFAM" id="SSF56935">
    <property type="entry name" value="Porins"/>
    <property type="match status" value="1"/>
</dbReference>
<gene>
    <name evidence="17" type="ORF">DJ017_12195</name>
</gene>
<evidence type="ECO:0000256" key="7">
    <source>
        <dbReference type="ARBA" id="ARBA00023004"/>
    </source>
</evidence>
<dbReference type="OrthoDB" id="7229372at2"/>
<dbReference type="Gene3D" id="2.170.130.10">
    <property type="entry name" value="TonB-dependent receptor, plug domain"/>
    <property type="match status" value="1"/>
</dbReference>
<evidence type="ECO:0000256" key="11">
    <source>
        <dbReference type="ARBA" id="ARBA00023237"/>
    </source>
</evidence>
<sequence length="768" mass="82633">MKAALLGSAALAALVCLTAQSAFAAEAAATADAAAASSVEELVVYGQGETRQTQTIKTEEIQHAVPGVSPIKIVEKLPGVNYQAADAFGAYEWSTRISIRGFNQNQLGFTLDGVPLGDMSYGAFNGLHISRAIASEDIGTVELAQGTGALDIASTSNLGGALKFVSRDPSHEMGGLLSATAGSDAMHRLFARFDTGELPTGTRAYLSLADQKTDKWKGQGEQKQRQVDFKFVQPLGAATLTGFYDWSHRRENDYQDLSLGMIQRLGYDWDNLTGQWSKAVAVANTYLANPNGDCTTNAYPSPIKCVDDAYYDASGLRNDALWGLTLNAPVGEHLQTKVTVYGHRNKGEGTWFTPYVPSPNYGVAGATTDNAPISVRTTEYTIHRTGAVVDATYTLGDHAIGFGGWVERNDFNQARRFYALNLAAPQRSSLEFMRNAFATQWAYAFNTKTTQGYVQDTWTVNDAFKINAGFKAVKVAISSETQVGAPVINGEITSRDGFLPQAGATYRFNDSNEVFAGYAENMRAFGAAHTGLSPFATTQAGFDAIKGKLKPETSKTFEAGWRFKGDGFQGVAAAYYVKFDNRLIGTSAGAGIVGNPTILANAGSVTAKGFETAATWNLADDWSLFGSYAYNQSTYDDDIKDPTTGAVTQHISGKQTVDTPKHLVQAELSYSHGGWFAKLAAHYTSERFYTYTNDQKVPSTTIADLSAGYTFDEPGWAKGLEVQVNVTNLFDKAYVSTIGSNGFGYSGDSQTLLAGAPRQAFVTVRKSF</sequence>
<dbReference type="InterPro" id="IPR037066">
    <property type="entry name" value="Plug_dom_sf"/>
</dbReference>
<evidence type="ECO:0000256" key="9">
    <source>
        <dbReference type="ARBA" id="ARBA00023077"/>
    </source>
</evidence>
<feature type="domain" description="TonB-dependent receptor plug" evidence="16">
    <location>
        <begin position="51"/>
        <end position="160"/>
    </location>
</feature>
<keyword evidence="5 12" id="KW-0812">Transmembrane</keyword>
<evidence type="ECO:0000256" key="2">
    <source>
        <dbReference type="ARBA" id="ARBA00022448"/>
    </source>
</evidence>
<proteinExistence type="inferred from homology"/>
<dbReference type="RefSeq" id="WP_111528972.1">
    <property type="nucleotide sequence ID" value="NZ_JBHRSG010000003.1"/>
</dbReference>
<dbReference type="CDD" id="cd01347">
    <property type="entry name" value="ligand_gated_channel"/>
    <property type="match status" value="1"/>
</dbReference>
<evidence type="ECO:0000256" key="6">
    <source>
        <dbReference type="ARBA" id="ARBA00022729"/>
    </source>
</evidence>
<dbReference type="GO" id="GO:0015344">
    <property type="term" value="F:siderophore uptake transmembrane transporter activity"/>
    <property type="evidence" value="ECO:0007669"/>
    <property type="project" value="TreeGrafter"/>
</dbReference>
<dbReference type="GO" id="GO:0009279">
    <property type="term" value="C:cell outer membrane"/>
    <property type="evidence" value="ECO:0007669"/>
    <property type="project" value="UniProtKB-SubCell"/>
</dbReference>
<comment type="caution">
    <text evidence="17">The sequence shown here is derived from an EMBL/GenBank/DDBJ whole genome shotgun (WGS) entry which is preliminary data.</text>
</comment>
<feature type="chain" id="PRO_5016400123" evidence="14">
    <location>
        <begin position="25"/>
        <end position="768"/>
    </location>
</feature>
<dbReference type="Gene3D" id="2.40.170.20">
    <property type="entry name" value="TonB-dependent receptor, beta-barrel domain"/>
    <property type="match status" value="1"/>
</dbReference>
<dbReference type="AlphaFoldDB" id="A0A328AP12"/>
<evidence type="ECO:0000256" key="5">
    <source>
        <dbReference type="ARBA" id="ARBA00022692"/>
    </source>
</evidence>
<feature type="domain" description="TonB-dependent receptor-like beta-barrel" evidence="15">
    <location>
        <begin position="255"/>
        <end position="729"/>
    </location>
</feature>
<keyword evidence="3 12" id="KW-1134">Transmembrane beta strand</keyword>
<comment type="subcellular location">
    <subcellularLocation>
        <location evidence="1 12">Cell outer membrane</location>
        <topology evidence="1 12">Multi-pass membrane protein</topology>
    </subcellularLocation>
</comment>
<keyword evidence="10 12" id="KW-0472">Membrane</keyword>
<feature type="signal peptide" evidence="14">
    <location>
        <begin position="1"/>
        <end position="24"/>
    </location>
</feature>
<keyword evidence="6 14" id="KW-0732">Signal</keyword>
<evidence type="ECO:0000256" key="14">
    <source>
        <dbReference type="SAM" id="SignalP"/>
    </source>
</evidence>
<keyword evidence="7" id="KW-0408">Iron</keyword>
<dbReference type="InterPro" id="IPR039426">
    <property type="entry name" value="TonB-dep_rcpt-like"/>
</dbReference>
<name>A0A328AP12_9CAUL</name>
<dbReference type="Pfam" id="PF07715">
    <property type="entry name" value="Plug"/>
    <property type="match status" value="1"/>
</dbReference>
<comment type="similarity">
    <text evidence="12 13">Belongs to the TonB-dependent receptor family.</text>
</comment>
<keyword evidence="17" id="KW-0675">Receptor</keyword>
<keyword evidence="8" id="KW-0406">Ion transport</keyword>
<keyword evidence="2 12" id="KW-0813">Transport</keyword>
<keyword evidence="4" id="KW-0410">Iron transport</keyword>
<organism evidence="17 18">
    <name type="scientific">Phenylobacterium soli</name>
    <dbReference type="NCBI Taxonomy" id="2170551"/>
    <lineage>
        <taxon>Bacteria</taxon>
        <taxon>Pseudomonadati</taxon>
        <taxon>Pseudomonadota</taxon>
        <taxon>Alphaproteobacteria</taxon>
        <taxon>Caulobacterales</taxon>
        <taxon>Caulobacteraceae</taxon>
        <taxon>Phenylobacterium</taxon>
    </lineage>
</organism>
<keyword evidence="11 12" id="KW-0998">Cell outer membrane</keyword>
<dbReference type="EMBL" id="QFYQ01000001">
    <property type="protein sequence ID" value="RAK55224.1"/>
    <property type="molecule type" value="Genomic_DNA"/>
</dbReference>
<dbReference type="InterPro" id="IPR000531">
    <property type="entry name" value="Beta-barrel_TonB"/>
</dbReference>
<reference evidence="18" key="1">
    <citation type="submission" date="2018-05" db="EMBL/GenBank/DDBJ databases">
        <authorList>
            <person name="Li X."/>
        </authorList>
    </citation>
    <scope>NUCLEOTIDE SEQUENCE [LARGE SCALE GENOMIC DNA]</scope>
    <source>
        <strain evidence="18">LX32</strain>
    </source>
</reference>
<dbReference type="PROSITE" id="PS52016">
    <property type="entry name" value="TONB_DEPENDENT_REC_3"/>
    <property type="match status" value="1"/>
</dbReference>
<dbReference type="InterPro" id="IPR036942">
    <property type="entry name" value="Beta-barrel_TonB_sf"/>
</dbReference>